<dbReference type="SUPFAM" id="SSF142984">
    <property type="entry name" value="Nqo1 middle domain-like"/>
    <property type="match status" value="1"/>
</dbReference>
<gene>
    <name evidence="2" type="ORF">EHS15_02200</name>
</gene>
<dbReference type="Pfam" id="PF10531">
    <property type="entry name" value="SLBB"/>
    <property type="match status" value="1"/>
</dbReference>
<evidence type="ECO:0000313" key="2">
    <source>
        <dbReference type="EMBL" id="TGN20779.1"/>
    </source>
</evidence>
<dbReference type="InterPro" id="IPR019554">
    <property type="entry name" value="Soluble_ligand-bd"/>
</dbReference>
<dbReference type="Proteomes" id="UP000298058">
    <property type="component" value="Unassembled WGS sequence"/>
</dbReference>
<comment type="caution">
    <text evidence="2">The sequence shown here is derived from an EMBL/GenBank/DDBJ whole genome shotgun (WGS) entry which is preliminary data.</text>
</comment>
<protein>
    <recommendedName>
        <fullName evidence="1">Soluble ligand binding domain-containing protein</fullName>
    </recommendedName>
</protein>
<accession>A0A4R9M6J1</accession>
<keyword evidence="3" id="KW-1185">Reference proteome</keyword>
<proteinExistence type="predicted"/>
<name>A0A4R9M6J1_9LEPT</name>
<dbReference type="EMBL" id="RQHW01000008">
    <property type="protein sequence ID" value="TGN20779.1"/>
    <property type="molecule type" value="Genomic_DNA"/>
</dbReference>
<evidence type="ECO:0000313" key="3">
    <source>
        <dbReference type="Proteomes" id="UP000298058"/>
    </source>
</evidence>
<reference evidence="2" key="1">
    <citation type="journal article" date="2019" name="PLoS Negl. Trop. Dis.">
        <title>Revisiting the worldwide diversity of Leptospira species in the environment.</title>
        <authorList>
            <person name="Vincent A.T."/>
            <person name="Schiettekatte O."/>
            <person name="Bourhy P."/>
            <person name="Veyrier F.J."/>
            <person name="Picardeau M."/>
        </authorList>
    </citation>
    <scope>NUCLEOTIDE SEQUENCE [LARGE SCALE GENOMIC DNA]</scope>
    <source>
        <strain evidence="2">201300427</strain>
    </source>
</reference>
<dbReference type="Gene3D" id="3.10.560.10">
    <property type="entry name" value="Outer membrane lipoprotein wza domain like"/>
    <property type="match status" value="1"/>
</dbReference>
<dbReference type="OrthoDB" id="9790239at2"/>
<dbReference type="AlphaFoldDB" id="A0A4R9M6J1"/>
<sequence length="71" mass="7840">MRKRIYSSEQIHVKITGQIKSPGIYKMESGSTGRDLIEKAGGLLPHAEMSLEDDSLEQLLVDGQAIDLGKR</sequence>
<evidence type="ECO:0000259" key="1">
    <source>
        <dbReference type="Pfam" id="PF10531"/>
    </source>
</evidence>
<organism evidence="2 3">
    <name type="scientific">Leptospira idonii</name>
    <dbReference type="NCBI Taxonomy" id="1193500"/>
    <lineage>
        <taxon>Bacteria</taxon>
        <taxon>Pseudomonadati</taxon>
        <taxon>Spirochaetota</taxon>
        <taxon>Spirochaetia</taxon>
        <taxon>Leptospirales</taxon>
        <taxon>Leptospiraceae</taxon>
        <taxon>Leptospira</taxon>
    </lineage>
</organism>
<feature type="domain" description="Soluble ligand binding" evidence="1">
    <location>
        <begin position="13"/>
        <end position="48"/>
    </location>
</feature>